<dbReference type="EMBL" id="FRAU01000005">
    <property type="protein sequence ID" value="SHK68366.1"/>
    <property type="molecule type" value="Genomic_DNA"/>
</dbReference>
<evidence type="ECO:0000313" key="2">
    <source>
        <dbReference type="Proteomes" id="UP000185812"/>
    </source>
</evidence>
<protein>
    <submittedName>
        <fullName evidence="1">Uncharacterized protein</fullName>
    </submittedName>
</protein>
<gene>
    <name evidence="1" type="ORF">SAMN04488087_1698</name>
</gene>
<evidence type="ECO:0000313" key="1">
    <source>
        <dbReference type="EMBL" id="SHK68366.1"/>
    </source>
</evidence>
<keyword evidence="2" id="KW-1185">Reference proteome</keyword>
<sequence length="123" mass="12979">MKTDRLWLGPFFSAVLVCLGISLGASVAFSRPEGESGSVEGGSACPLLGEEAYAGFTYESCVKDLVVIDISIGLPQWGIEFAAHVPLPWGPRGKQLINVYRCVGMGKACLLGTTRLEPVGGCM</sequence>
<dbReference type="Proteomes" id="UP000185812">
    <property type="component" value="Unassembled WGS sequence"/>
</dbReference>
<name>A0A1M6UGR3_9BACT</name>
<dbReference type="STRING" id="633813.SAMN04488087_1698"/>
<reference evidence="2" key="1">
    <citation type="submission" date="2016-11" db="EMBL/GenBank/DDBJ databases">
        <authorList>
            <person name="Varghese N."/>
            <person name="Submissions S."/>
        </authorList>
    </citation>
    <scope>NUCLEOTIDE SEQUENCE [LARGE SCALE GENOMIC DNA]</scope>
    <source>
        <strain evidence="2">DSM 22212</strain>
    </source>
</reference>
<organism evidence="1 2">
    <name type="scientific">Rhodothermus profundi</name>
    <dbReference type="NCBI Taxonomy" id="633813"/>
    <lineage>
        <taxon>Bacteria</taxon>
        <taxon>Pseudomonadati</taxon>
        <taxon>Rhodothermota</taxon>
        <taxon>Rhodothermia</taxon>
        <taxon>Rhodothermales</taxon>
        <taxon>Rhodothermaceae</taxon>
        <taxon>Rhodothermus</taxon>
    </lineage>
</organism>
<accession>A0A1M6UGR3</accession>
<proteinExistence type="predicted"/>
<dbReference type="AlphaFoldDB" id="A0A1M6UGR3"/>